<name>X1VPB6_9ZZZZ</name>
<evidence type="ECO:0000313" key="1">
    <source>
        <dbReference type="EMBL" id="GAJ10820.1"/>
    </source>
</evidence>
<proteinExistence type="predicted"/>
<comment type="caution">
    <text evidence="1">The sequence shown here is derived from an EMBL/GenBank/DDBJ whole genome shotgun (WGS) entry which is preliminary data.</text>
</comment>
<sequence length="37" mass="3957">VFMCIGGYPFVGPGENGDVPVELRSGGWYVAADVQIR</sequence>
<dbReference type="EMBL" id="BARW01026928">
    <property type="protein sequence ID" value="GAJ10820.1"/>
    <property type="molecule type" value="Genomic_DNA"/>
</dbReference>
<organism evidence="1">
    <name type="scientific">marine sediment metagenome</name>
    <dbReference type="NCBI Taxonomy" id="412755"/>
    <lineage>
        <taxon>unclassified sequences</taxon>
        <taxon>metagenomes</taxon>
        <taxon>ecological metagenomes</taxon>
    </lineage>
</organism>
<accession>X1VPB6</accession>
<reference evidence="1" key="1">
    <citation type="journal article" date="2014" name="Front. Microbiol.">
        <title>High frequency of phylogenetically diverse reductive dehalogenase-homologous genes in deep subseafloor sedimentary metagenomes.</title>
        <authorList>
            <person name="Kawai M."/>
            <person name="Futagami T."/>
            <person name="Toyoda A."/>
            <person name="Takaki Y."/>
            <person name="Nishi S."/>
            <person name="Hori S."/>
            <person name="Arai W."/>
            <person name="Tsubouchi T."/>
            <person name="Morono Y."/>
            <person name="Uchiyama I."/>
            <person name="Ito T."/>
            <person name="Fujiyama A."/>
            <person name="Inagaki F."/>
            <person name="Takami H."/>
        </authorList>
    </citation>
    <scope>NUCLEOTIDE SEQUENCE</scope>
    <source>
        <strain evidence="1">Expedition CK06-06</strain>
    </source>
</reference>
<protein>
    <submittedName>
        <fullName evidence="1">Uncharacterized protein</fullName>
    </submittedName>
</protein>
<dbReference type="AlphaFoldDB" id="X1VPB6"/>
<gene>
    <name evidence="1" type="ORF">S12H4_43808</name>
</gene>
<feature type="non-terminal residue" evidence="1">
    <location>
        <position position="1"/>
    </location>
</feature>